<evidence type="ECO:0000313" key="4">
    <source>
        <dbReference type="Proteomes" id="UP000642125"/>
    </source>
</evidence>
<feature type="transmembrane region" description="Helical" evidence="2">
    <location>
        <begin position="91"/>
        <end position="114"/>
    </location>
</feature>
<keyword evidence="2" id="KW-1133">Transmembrane helix</keyword>
<reference evidence="3" key="1">
    <citation type="submission" date="2021-01" db="EMBL/GenBank/DDBJ databases">
        <title>Whole genome shotgun sequence of Cellulomonas pakistanensis NBRC 110800.</title>
        <authorList>
            <person name="Komaki H."/>
            <person name="Tamura T."/>
        </authorList>
    </citation>
    <scope>NUCLEOTIDE SEQUENCE</scope>
    <source>
        <strain evidence="3">NBRC 110800</strain>
    </source>
</reference>
<name>A0A919U4B9_9CELL</name>
<organism evidence="3 4">
    <name type="scientific">Cellulomonas pakistanensis</name>
    <dbReference type="NCBI Taxonomy" id="992287"/>
    <lineage>
        <taxon>Bacteria</taxon>
        <taxon>Bacillati</taxon>
        <taxon>Actinomycetota</taxon>
        <taxon>Actinomycetes</taxon>
        <taxon>Micrococcales</taxon>
        <taxon>Cellulomonadaceae</taxon>
        <taxon>Cellulomonas</taxon>
    </lineage>
</organism>
<accession>A0A919U4B9</accession>
<dbReference type="AlphaFoldDB" id="A0A919U4B9"/>
<evidence type="ECO:0000313" key="3">
    <source>
        <dbReference type="EMBL" id="GIG34929.1"/>
    </source>
</evidence>
<feature type="compositionally biased region" description="Basic and acidic residues" evidence="1">
    <location>
        <begin position="9"/>
        <end position="27"/>
    </location>
</feature>
<dbReference type="EMBL" id="BONO01000002">
    <property type="protein sequence ID" value="GIG34929.1"/>
    <property type="molecule type" value="Genomic_DNA"/>
</dbReference>
<comment type="caution">
    <text evidence="3">The sequence shown here is derived from an EMBL/GenBank/DDBJ whole genome shotgun (WGS) entry which is preliminary data.</text>
</comment>
<keyword evidence="4" id="KW-1185">Reference proteome</keyword>
<evidence type="ECO:0000256" key="2">
    <source>
        <dbReference type="SAM" id="Phobius"/>
    </source>
</evidence>
<gene>
    <name evidence="3" type="ORF">Cpa01nite_03100</name>
</gene>
<protein>
    <submittedName>
        <fullName evidence="3">Uncharacterized protein</fullName>
    </submittedName>
</protein>
<feature type="region of interest" description="Disordered" evidence="1">
    <location>
        <begin position="1"/>
        <end position="36"/>
    </location>
</feature>
<sequence length="124" mass="13012">MSSSTWKFQAHERPHDEAVVDGTDHDGSQAQEQDEDETLGGLLDVCCGQTGLPRVTGSLWAAVLLHELYDPTGFLSAGGIDRSASAGDVNVALTLAGPANLLCIVIAVVALFLVRGRVQDRPAA</sequence>
<keyword evidence="2" id="KW-0472">Membrane</keyword>
<proteinExistence type="predicted"/>
<keyword evidence="2" id="KW-0812">Transmembrane</keyword>
<dbReference type="Proteomes" id="UP000642125">
    <property type="component" value="Unassembled WGS sequence"/>
</dbReference>
<evidence type="ECO:0000256" key="1">
    <source>
        <dbReference type="SAM" id="MobiDB-lite"/>
    </source>
</evidence>